<dbReference type="Proteomes" id="UP000007110">
    <property type="component" value="Unassembled WGS sequence"/>
</dbReference>
<feature type="compositionally biased region" description="Low complexity" evidence="1">
    <location>
        <begin position="422"/>
        <end position="460"/>
    </location>
</feature>
<evidence type="ECO:0000313" key="3">
    <source>
        <dbReference type="Proteomes" id="UP000007110"/>
    </source>
</evidence>
<feature type="region of interest" description="Disordered" evidence="1">
    <location>
        <begin position="340"/>
        <end position="384"/>
    </location>
</feature>
<keyword evidence="3" id="KW-1185">Reference proteome</keyword>
<dbReference type="AlphaFoldDB" id="A0A7M7GFV1"/>
<feature type="region of interest" description="Disordered" evidence="1">
    <location>
        <begin position="396"/>
        <end position="483"/>
    </location>
</feature>
<feature type="compositionally biased region" description="Polar residues" evidence="1">
    <location>
        <begin position="360"/>
        <end position="373"/>
    </location>
</feature>
<evidence type="ECO:0000313" key="2">
    <source>
        <dbReference type="EnsemblMetazoa" id="XP_003724370"/>
    </source>
</evidence>
<reference evidence="2" key="2">
    <citation type="submission" date="2021-01" db="UniProtKB">
        <authorList>
            <consortium name="EnsemblMetazoa"/>
        </authorList>
    </citation>
    <scope>IDENTIFICATION</scope>
</reference>
<organism evidence="2 3">
    <name type="scientific">Strongylocentrotus purpuratus</name>
    <name type="common">Purple sea urchin</name>
    <dbReference type="NCBI Taxonomy" id="7668"/>
    <lineage>
        <taxon>Eukaryota</taxon>
        <taxon>Metazoa</taxon>
        <taxon>Echinodermata</taxon>
        <taxon>Eleutherozoa</taxon>
        <taxon>Echinozoa</taxon>
        <taxon>Echinoidea</taxon>
        <taxon>Euechinoidea</taxon>
        <taxon>Echinacea</taxon>
        <taxon>Camarodonta</taxon>
        <taxon>Echinidea</taxon>
        <taxon>Strongylocentrotidae</taxon>
        <taxon>Strongylocentrotus</taxon>
    </lineage>
</organism>
<dbReference type="InParanoid" id="A0A7M7GFV1"/>
<feature type="compositionally biased region" description="Polar residues" evidence="1">
    <location>
        <begin position="398"/>
        <end position="408"/>
    </location>
</feature>
<reference evidence="3" key="1">
    <citation type="submission" date="2015-02" db="EMBL/GenBank/DDBJ databases">
        <title>Genome sequencing for Strongylocentrotus purpuratus.</title>
        <authorList>
            <person name="Murali S."/>
            <person name="Liu Y."/>
            <person name="Vee V."/>
            <person name="English A."/>
            <person name="Wang M."/>
            <person name="Skinner E."/>
            <person name="Han Y."/>
            <person name="Muzny D.M."/>
            <person name="Worley K.C."/>
            <person name="Gibbs R.A."/>
        </authorList>
    </citation>
    <scope>NUCLEOTIDE SEQUENCE</scope>
</reference>
<feature type="compositionally biased region" description="Low complexity" evidence="1">
    <location>
        <begin position="215"/>
        <end position="264"/>
    </location>
</feature>
<dbReference type="GeneID" id="100888701"/>
<feature type="region of interest" description="Disordered" evidence="1">
    <location>
        <begin position="97"/>
        <end position="143"/>
    </location>
</feature>
<feature type="region of interest" description="Disordered" evidence="1">
    <location>
        <begin position="159"/>
        <end position="300"/>
    </location>
</feature>
<dbReference type="OrthoDB" id="10047126at2759"/>
<proteinExistence type="predicted"/>
<evidence type="ECO:0000256" key="1">
    <source>
        <dbReference type="SAM" id="MobiDB-lite"/>
    </source>
</evidence>
<protein>
    <submittedName>
        <fullName evidence="2">Uncharacterized protein</fullName>
    </submittedName>
</protein>
<accession>A0A7M7GFV1</accession>
<sequence length="483" mass="54133">MYLSHLDAHARSIEELSGERPVRGRSMYIENQQTLSGVIDDTRIYTRPHRNPLARRPVSIHFGTLSKDIMAGNYVTGWEQPREQSDVGQQIIFSAGKKLEHQQSYPQRSNAGGRRPFGRYGSRPSSDSTELVGGSPAYNPKGNRAADMFKRAKEHTDQFAIDDEAITPQAVQKARHGGADDYDLPKQKAKSQQQSRPVARPAARPVSQPAPKPASPAASYSTDYGAPQQSRQQQQQQQQQAQRQQQPQRQQQQQQPARQPAQQQSFANTYGQTGNGPKYNAKTRQHANQQQPATGCTWGKDNVSKKFHSGVQPYEDSYNRSAQGWSSQYRDTLSDEDIDVYDPFAPRKSPNYKAAPKVNINRSVKTRQTTEFSDFNKRAKGWNPIGLDEEDAEALYSANRQPLSTLSSAFEEPRPQYGGGQQRAAQARSSQARPAQQRQQQQRRPPQQQQQQRPPQQQQRMSSTAPYAAGSGGWGGMLESDDL</sequence>
<dbReference type="OMA" id="KIGCTWK"/>
<dbReference type="KEGG" id="spu:100888701"/>
<dbReference type="EnsemblMetazoa" id="XM_003724322">
    <property type="protein sequence ID" value="XP_003724370"/>
    <property type="gene ID" value="LOC100888701"/>
</dbReference>
<feature type="compositionally biased region" description="Basic and acidic residues" evidence="1">
    <location>
        <begin position="177"/>
        <end position="186"/>
    </location>
</feature>
<name>A0A7M7GFV1_STRPU</name>
<dbReference type="RefSeq" id="XP_003724370.1">
    <property type="nucleotide sequence ID" value="XM_003724322.3"/>
</dbReference>